<comment type="caution">
    <text evidence="4">The sequence shown here is derived from an EMBL/GenBank/DDBJ whole genome shotgun (WGS) entry which is preliminary data.</text>
</comment>
<dbReference type="InterPro" id="IPR012336">
    <property type="entry name" value="Thioredoxin-like_fold"/>
</dbReference>
<keyword evidence="5" id="KW-1185">Reference proteome</keyword>
<dbReference type="Proteomes" id="UP001501844">
    <property type="component" value="Unassembled WGS sequence"/>
</dbReference>
<dbReference type="InterPro" id="IPR051099">
    <property type="entry name" value="AGR/TXD"/>
</dbReference>
<feature type="signal peptide" evidence="2">
    <location>
        <begin position="1"/>
        <end position="25"/>
    </location>
</feature>
<protein>
    <recommendedName>
        <fullName evidence="3">Thioredoxin domain-containing protein</fullName>
    </recommendedName>
</protein>
<name>A0ABP8FUG1_9BACT</name>
<dbReference type="InterPro" id="IPR036249">
    <property type="entry name" value="Thioredoxin-like_sf"/>
</dbReference>
<dbReference type="PANTHER" id="PTHR15337">
    <property type="entry name" value="ANTERIOR GRADIENT PROTEIN-RELATED"/>
    <property type="match status" value="1"/>
</dbReference>
<organism evidence="4 5">
    <name type="scientific">Nibribacter koreensis</name>
    <dbReference type="NCBI Taxonomy" id="1084519"/>
    <lineage>
        <taxon>Bacteria</taxon>
        <taxon>Pseudomonadati</taxon>
        <taxon>Bacteroidota</taxon>
        <taxon>Cytophagia</taxon>
        <taxon>Cytophagales</taxon>
        <taxon>Hymenobacteraceae</taxon>
        <taxon>Nibribacter</taxon>
    </lineage>
</organism>
<feature type="chain" id="PRO_5045274695" description="Thioredoxin domain-containing protein" evidence="2">
    <location>
        <begin position="26"/>
        <end position="402"/>
    </location>
</feature>
<reference evidence="5" key="1">
    <citation type="journal article" date="2019" name="Int. J. Syst. Evol. Microbiol.">
        <title>The Global Catalogue of Microorganisms (GCM) 10K type strain sequencing project: providing services to taxonomists for standard genome sequencing and annotation.</title>
        <authorList>
            <consortium name="The Broad Institute Genomics Platform"/>
            <consortium name="The Broad Institute Genome Sequencing Center for Infectious Disease"/>
            <person name="Wu L."/>
            <person name="Ma J."/>
        </authorList>
    </citation>
    <scope>NUCLEOTIDE SEQUENCE [LARGE SCALE GENOMIC DNA]</scope>
    <source>
        <strain evidence="5">JCM 17917</strain>
    </source>
</reference>
<dbReference type="Gene3D" id="3.40.30.10">
    <property type="entry name" value="Glutaredoxin"/>
    <property type="match status" value="1"/>
</dbReference>
<dbReference type="EMBL" id="BAABGX010000002">
    <property type="protein sequence ID" value="GAA4311012.1"/>
    <property type="molecule type" value="Genomic_DNA"/>
</dbReference>
<evidence type="ECO:0000256" key="2">
    <source>
        <dbReference type="SAM" id="SignalP"/>
    </source>
</evidence>
<accession>A0ABP8FUG1</accession>
<evidence type="ECO:0000313" key="5">
    <source>
        <dbReference type="Proteomes" id="UP001501844"/>
    </source>
</evidence>
<feature type="domain" description="Thioredoxin" evidence="3">
    <location>
        <begin position="17"/>
        <end position="144"/>
    </location>
</feature>
<evidence type="ECO:0000256" key="1">
    <source>
        <dbReference type="ARBA" id="ARBA00022729"/>
    </source>
</evidence>
<dbReference type="SUPFAM" id="SSF52833">
    <property type="entry name" value="Thioredoxin-like"/>
    <property type="match status" value="1"/>
</dbReference>
<evidence type="ECO:0000313" key="4">
    <source>
        <dbReference type="EMBL" id="GAA4311012.1"/>
    </source>
</evidence>
<dbReference type="PANTHER" id="PTHR15337:SF11">
    <property type="entry name" value="THIOREDOXIN DOMAIN-CONTAINING PROTEIN"/>
    <property type="match status" value="1"/>
</dbReference>
<keyword evidence="1 2" id="KW-0732">Signal</keyword>
<dbReference type="PROSITE" id="PS51352">
    <property type="entry name" value="THIOREDOXIN_2"/>
    <property type="match status" value="1"/>
</dbReference>
<evidence type="ECO:0000259" key="3">
    <source>
        <dbReference type="PROSITE" id="PS51352"/>
    </source>
</evidence>
<proteinExistence type="predicted"/>
<sequence>MFMVPSKSHIAVVLLFVLTALATQAQTANTITFKESSWEKALQTAQKEKKPIFLYASTPACRYCKQMEREVFPVQEVASFYNSTFINFKINIADGAEGEALARKYDITGFPTYIYLNTEGQLLHQSGSGKSAEEFIQDGQNAFNPDKALFSLKRRYDQGEKSPSFLFQYSNALANFSGANSPREKVVSEYLQTQTAQQLQSEENIRFIFSTYLDFRTPTTQYFLKNQDKFLPFYKEEEVKSRAEKIITRTSHLAGNQGDSMLFKEVMHVISTSFKEIEKTTSLANIYYYRGQQDWLKCAQATLAYGKSYGSSDWRTLYETSVYLNAYAEKKGPLKLGTQLMQQVIKLSPSYENLHLYAQLQHKAGENRQAVKTAKEAVKVAKRTGEDYQESEDLIALISSRK</sequence>
<gene>
    <name evidence="4" type="ORF">GCM10023183_29450</name>
</gene>
<dbReference type="InterPro" id="IPR013766">
    <property type="entry name" value="Thioredoxin_domain"/>
</dbReference>
<dbReference type="RefSeq" id="WP_345167705.1">
    <property type="nucleotide sequence ID" value="NZ_BAABGX010000002.1"/>
</dbReference>
<dbReference type="Pfam" id="PF13098">
    <property type="entry name" value="Thioredoxin_2"/>
    <property type="match status" value="1"/>
</dbReference>